<protein>
    <submittedName>
        <fullName evidence="1">Uncharacterized protein</fullName>
    </submittedName>
</protein>
<sequence>MAYQSTGPYSGKADHNSASKLSSGCISLADGKQHRKLCQCHETVRAKVLNTFVTRGSCKVIDRSMVEIQKKMLAHHKPDRVIGLKRAVELEHLLTANPSVPGTVMEDESGSIQQCAVRPIFWFLANRGNEWRVYACVPDRGQTAGPDIPGLQAQTSIAILSGISSPSPIEPAEISLVPPWGTSEHNSGWQSVQSVSTVPDVVVKSEIKDDWRRLGKPQHPSLTKRRSLALCLPALGGDQRHVDWVLTKELACITASPVAIAAFANIIDYPTATRNLLLSASMTSTERAPRLIHWLRHLPLLERVQAASRSQFLYLKAFYGRITADDWIENREKAAFTSRLWECRDSQPRTFLRCLKNTYSIAGAKPHFGDPEHDNKILRVLRVPRIAKQ</sequence>
<dbReference type="OrthoDB" id="3538597at2759"/>
<dbReference type="STRING" id="227321.Q5ATR7"/>
<dbReference type="Proteomes" id="UP000000560">
    <property type="component" value="Chromosome V"/>
</dbReference>
<evidence type="ECO:0000313" key="2">
    <source>
        <dbReference type="Proteomes" id="UP000000560"/>
    </source>
</evidence>
<dbReference type="KEGG" id="ani:ANIA_08313"/>
<accession>Q5ATR7</accession>
<reference evidence="2" key="2">
    <citation type="journal article" date="2009" name="Fungal Genet. Biol.">
        <title>The 2008 update of the Aspergillus nidulans genome annotation: a community effort.</title>
        <authorList>
            <person name="Wortman J.R."/>
            <person name="Gilsenan J.M."/>
            <person name="Joardar V."/>
            <person name="Deegan J."/>
            <person name="Clutterbuck J."/>
            <person name="Andersen M.R."/>
            <person name="Archer D."/>
            <person name="Bencina M."/>
            <person name="Braus G."/>
            <person name="Coutinho P."/>
            <person name="von Dohren H."/>
            <person name="Doonan J."/>
            <person name="Driessen A.J."/>
            <person name="Durek P."/>
            <person name="Espeso E."/>
            <person name="Fekete E."/>
            <person name="Flipphi M."/>
            <person name="Estrada C.G."/>
            <person name="Geysens S."/>
            <person name="Goldman G."/>
            <person name="de Groot P.W."/>
            <person name="Hansen K."/>
            <person name="Harris S.D."/>
            <person name="Heinekamp T."/>
            <person name="Helmstaedt K."/>
            <person name="Henrissat B."/>
            <person name="Hofmann G."/>
            <person name="Homan T."/>
            <person name="Horio T."/>
            <person name="Horiuchi H."/>
            <person name="James S."/>
            <person name="Jones M."/>
            <person name="Karaffa L."/>
            <person name="Karanyi Z."/>
            <person name="Kato M."/>
            <person name="Keller N."/>
            <person name="Kelly D.E."/>
            <person name="Kiel J.A."/>
            <person name="Kim J.M."/>
            <person name="van der Klei I.J."/>
            <person name="Klis F.M."/>
            <person name="Kovalchuk A."/>
            <person name="Krasevec N."/>
            <person name="Kubicek C.P."/>
            <person name="Liu B."/>
            <person name="Maccabe A."/>
            <person name="Meyer V."/>
            <person name="Mirabito P."/>
            <person name="Miskei M."/>
            <person name="Mos M."/>
            <person name="Mullins J."/>
            <person name="Nelson D.R."/>
            <person name="Nielsen J."/>
            <person name="Oakley B.R."/>
            <person name="Osmani S.A."/>
            <person name="Pakula T."/>
            <person name="Paszewski A."/>
            <person name="Paulsen I."/>
            <person name="Pilsyk S."/>
            <person name="Pocsi I."/>
            <person name="Punt P.J."/>
            <person name="Ram A.F."/>
            <person name="Ren Q."/>
            <person name="Robellet X."/>
            <person name="Robson G."/>
            <person name="Seiboth B."/>
            <person name="van Solingen P."/>
            <person name="Specht T."/>
            <person name="Sun J."/>
            <person name="Taheri-Talesh N."/>
            <person name="Takeshita N."/>
            <person name="Ussery D."/>
            <person name="vanKuyk P.A."/>
            <person name="Visser H."/>
            <person name="van de Vondervoort P.J."/>
            <person name="de Vries R.P."/>
            <person name="Walton J."/>
            <person name="Xiang X."/>
            <person name="Xiong Y."/>
            <person name="Zeng A.P."/>
            <person name="Brandt B.W."/>
            <person name="Cornell M.J."/>
            <person name="van den Hondel C.A."/>
            <person name="Visser J."/>
            <person name="Oliver S.G."/>
            <person name="Turner G."/>
        </authorList>
    </citation>
    <scope>GENOME REANNOTATION</scope>
    <source>
        <strain evidence="2">FGSC A4 / ATCC 38163 / CBS 112.46 / NRRL 194 / M139</strain>
    </source>
</reference>
<gene>
    <name evidence="1" type="ORF">ANIA_08313</name>
</gene>
<accession>C8VE03</accession>
<keyword evidence="2" id="KW-1185">Reference proteome</keyword>
<organism evidence="1 2">
    <name type="scientific">Emericella nidulans (strain FGSC A4 / ATCC 38163 / CBS 112.46 / NRRL 194 / M139)</name>
    <name type="common">Aspergillus nidulans</name>
    <dbReference type="NCBI Taxonomy" id="227321"/>
    <lineage>
        <taxon>Eukaryota</taxon>
        <taxon>Fungi</taxon>
        <taxon>Dikarya</taxon>
        <taxon>Ascomycota</taxon>
        <taxon>Pezizomycotina</taxon>
        <taxon>Eurotiomycetes</taxon>
        <taxon>Eurotiomycetidae</taxon>
        <taxon>Eurotiales</taxon>
        <taxon>Aspergillaceae</taxon>
        <taxon>Aspergillus</taxon>
        <taxon>Aspergillus subgen. Nidulantes</taxon>
    </lineage>
</organism>
<dbReference type="EMBL" id="BN001305">
    <property type="protein sequence ID" value="CBF80287.1"/>
    <property type="molecule type" value="Genomic_DNA"/>
</dbReference>
<dbReference type="RefSeq" id="XP_681582.1">
    <property type="nucleotide sequence ID" value="XM_676490.1"/>
</dbReference>
<dbReference type="OMA" id="LCQCHET"/>
<name>Q5ATR7_EMENI</name>
<reference evidence="2" key="1">
    <citation type="journal article" date="2005" name="Nature">
        <title>Sequencing of Aspergillus nidulans and comparative analysis with A. fumigatus and A. oryzae.</title>
        <authorList>
            <person name="Galagan J.E."/>
            <person name="Calvo S.E."/>
            <person name="Cuomo C."/>
            <person name="Ma L.J."/>
            <person name="Wortman J.R."/>
            <person name="Batzoglou S."/>
            <person name="Lee S.I."/>
            <person name="Basturkmen M."/>
            <person name="Spevak C.C."/>
            <person name="Clutterbuck J."/>
            <person name="Kapitonov V."/>
            <person name="Jurka J."/>
            <person name="Scazzocchio C."/>
            <person name="Farman M."/>
            <person name="Butler J."/>
            <person name="Purcell S."/>
            <person name="Harris S."/>
            <person name="Braus G.H."/>
            <person name="Draht O."/>
            <person name="Busch S."/>
            <person name="D'Enfert C."/>
            <person name="Bouchier C."/>
            <person name="Goldman G.H."/>
            <person name="Bell-Pedersen D."/>
            <person name="Griffiths-Jones S."/>
            <person name="Doonan J.H."/>
            <person name="Yu J."/>
            <person name="Vienken K."/>
            <person name="Pain A."/>
            <person name="Freitag M."/>
            <person name="Selker E.U."/>
            <person name="Archer D.B."/>
            <person name="Penalva M.A."/>
            <person name="Oakley B.R."/>
            <person name="Momany M."/>
            <person name="Tanaka T."/>
            <person name="Kumagai T."/>
            <person name="Asai K."/>
            <person name="Machida M."/>
            <person name="Nierman W.C."/>
            <person name="Denning D.W."/>
            <person name="Caddick M."/>
            <person name="Hynes M."/>
            <person name="Paoletti M."/>
            <person name="Fischer R."/>
            <person name="Miller B."/>
            <person name="Dyer P."/>
            <person name="Sachs M.S."/>
            <person name="Osmani S.A."/>
            <person name="Birren B.W."/>
        </authorList>
    </citation>
    <scope>NUCLEOTIDE SEQUENCE [LARGE SCALE GENOMIC DNA]</scope>
    <source>
        <strain evidence="2">FGSC A4 / ATCC 38163 / CBS 112.46 / NRRL 194 / M139</strain>
    </source>
</reference>
<evidence type="ECO:0000313" key="1">
    <source>
        <dbReference type="EMBL" id="CBF80287.1"/>
    </source>
</evidence>
<proteinExistence type="predicted"/>
<dbReference type="InParanoid" id="Q5ATR7"/>
<dbReference type="AlphaFoldDB" id="Q5ATR7"/>
<dbReference type="HOGENOM" id="CLU_709855_0_0_1"/>
<dbReference type="GeneID" id="2868707"/>